<dbReference type="Proteomes" id="UP000565724">
    <property type="component" value="Unassembled WGS sequence"/>
</dbReference>
<evidence type="ECO:0000256" key="2">
    <source>
        <dbReference type="ARBA" id="ARBA00022723"/>
    </source>
</evidence>
<sequence>MRLARIATDAGPVPAVADGDDWAVVVDLFARPLVRTGVRVPQDGARLLAPVEPAVVLGMAHNSGPADRGVPPQAFMKSARTVVGPGDPIWLDERAGAVKAEGELTLVVRTTCRHVTPDQFADVVLGWTIGNDVTAVDQVPLDSLFTQAKNGDGFTPVGPWIETDLSTLTDVRIEVDVDGARVATSSTAGLAWDPVEAFCYVTAHVTLGPGDLLLTGAPATSAIVVAGSTTAITLDGLGTLRNVVVAADRTGKGAP</sequence>
<dbReference type="RefSeq" id="WP_175347054.1">
    <property type="nucleotide sequence ID" value="NZ_JABMCI010000060.1"/>
</dbReference>
<keyword evidence="6" id="KW-1185">Reference proteome</keyword>
<keyword evidence="2" id="KW-0479">Metal-binding</keyword>
<reference evidence="5 6" key="1">
    <citation type="submission" date="2020-05" db="EMBL/GenBank/DDBJ databases">
        <title>Genome Sequencing of Type Strains.</title>
        <authorList>
            <person name="Lemaire J.F."/>
            <person name="Inderbitzin P."/>
            <person name="Gregorio O.A."/>
            <person name="Collins S.B."/>
            <person name="Wespe N."/>
            <person name="Knight-Connoni V."/>
        </authorList>
    </citation>
    <scope>NUCLEOTIDE SEQUENCE [LARGE SCALE GENOMIC DNA]</scope>
    <source>
        <strain evidence="5 6">ATCC 25174</strain>
    </source>
</reference>
<dbReference type="InterPro" id="IPR011234">
    <property type="entry name" value="Fumarylacetoacetase-like_C"/>
</dbReference>
<feature type="domain" description="Fumarylacetoacetase-like C-terminal" evidence="3">
    <location>
        <begin position="68"/>
        <end position="245"/>
    </location>
</feature>
<organism evidence="5 6">
    <name type="scientific">Cellulomonas humilata</name>
    <dbReference type="NCBI Taxonomy" id="144055"/>
    <lineage>
        <taxon>Bacteria</taxon>
        <taxon>Bacillati</taxon>
        <taxon>Actinomycetota</taxon>
        <taxon>Actinomycetes</taxon>
        <taxon>Micrococcales</taxon>
        <taxon>Cellulomonadaceae</taxon>
        <taxon>Cellulomonas</taxon>
    </lineage>
</organism>
<dbReference type="SUPFAM" id="SSF56529">
    <property type="entry name" value="FAH"/>
    <property type="match status" value="1"/>
</dbReference>
<gene>
    <name evidence="5" type="ORF">HP550_07960</name>
</gene>
<proteinExistence type="inferred from homology"/>
<evidence type="ECO:0000256" key="1">
    <source>
        <dbReference type="ARBA" id="ARBA00010211"/>
    </source>
</evidence>
<dbReference type="InterPro" id="IPR051121">
    <property type="entry name" value="FAH"/>
</dbReference>
<evidence type="ECO:0000313" key="6">
    <source>
        <dbReference type="Proteomes" id="UP000565724"/>
    </source>
</evidence>
<dbReference type="PANTHER" id="PTHR42796">
    <property type="entry name" value="FUMARYLACETOACETATE HYDROLASE DOMAIN-CONTAINING PROTEIN 2A-RELATED"/>
    <property type="match status" value="1"/>
</dbReference>
<dbReference type="GO" id="GO:0003824">
    <property type="term" value="F:catalytic activity"/>
    <property type="evidence" value="ECO:0007669"/>
    <property type="project" value="InterPro"/>
</dbReference>
<dbReference type="InterPro" id="IPR018833">
    <property type="entry name" value="Rv2993c-like_N"/>
</dbReference>
<feature type="domain" description="Rv2993c-like N-terminal" evidence="4">
    <location>
        <begin position="1"/>
        <end position="50"/>
    </location>
</feature>
<evidence type="ECO:0000259" key="3">
    <source>
        <dbReference type="Pfam" id="PF01557"/>
    </source>
</evidence>
<evidence type="ECO:0000313" key="5">
    <source>
        <dbReference type="EMBL" id="NUU17183.1"/>
    </source>
</evidence>
<comment type="similarity">
    <text evidence="1">Belongs to the FAH family.</text>
</comment>
<evidence type="ECO:0000259" key="4">
    <source>
        <dbReference type="Pfam" id="PF10370"/>
    </source>
</evidence>
<dbReference type="InterPro" id="IPR036663">
    <property type="entry name" value="Fumarylacetoacetase_C_sf"/>
</dbReference>
<name>A0A7Y6DX04_9CELL</name>
<dbReference type="GO" id="GO:0046872">
    <property type="term" value="F:metal ion binding"/>
    <property type="evidence" value="ECO:0007669"/>
    <property type="project" value="UniProtKB-KW"/>
</dbReference>
<dbReference type="AlphaFoldDB" id="A0A7Y6DX04"/>
<dbReference type="PANTHER" id="PTHR42796:SF4">
    <property type="entry name" value="FUMARYLACETOACETATE HYDROLASE DOMAIN-CONTAINING PROTEIN 2A"/>
    <property type="match status" value="1"/>
</dbReference>
<dbReference type="GO" id="GO:0044281">
    <property type="term" value="P:small molecule metabolic process"/>
    <property type="evidence" value="ECO:0007669"/>
    <property type="project" value="UniProtKB-ARBA"/>
</dbReference>
<dbReference type="EMBL" id="JABMCI010000060">
    <property type="protein sequence ID" value="NUU17183.1"/>
    <property type="molecule type" value="Genomic_DNA"/>
</dbReference>
<protein>
    <submittedName>
        <fullName evidence="5">DUF2437 domain-containing protein</fullName>
    </submittedName>
</protein>
<dbReference type="Pfam" id="PF10370">
    <property type="entry name" value="Rv2993c-like_N"/>
    <property type="match status" value="1"/>
</dbReference>
<comment type="caution">
    <text evidence="5">The sequence shown here is derived from an EMBL/GenBank/DDBJ whole genome shotgun (WGS) entry which is preliminary data.</text>
</comment>
<dbReference type="Gene3D" id="3.90.850.10">
    <property type="entry name" value="Fumarylacetoacetase-like, C-terminal domain"/>
    <property type="match status" value="1"/>
</dbReference>
<accession>A0A7Y6DX04</accession>
<dbReference type="Pfam" id="PF01557">
    <property type="entry name" value="FAA_hydrolase"/>
    <property type="match status" value="1"/>
</dbReference>